<dbReference type="GO" id="GO:0048788">
    <property type="term" value="C:cytoskeleton of presynaptic active zone"/>
    <property type="evidence" value="ECO:0007669"/>
    <property type="project" value="TreeGrafter"/>
</dbReference>
<dbReference type="PANTHER" id="PTHR18861">
    <property type="entry name" value="ELKS/RAB6-INTERACTING/CAST PROTEIN"/>
    <property type="match status" value="1"/>
</dbReference>
<dbReference type="Pfam" id="PF10174">
    <property type="entry name" value="Cast"/>
    <property type="match status" value="1"/>
</dbReference>
<reference evidence="11" key="1">
    <citation type="submission" date="2019-06" db="EMBL/GenBank/DDBJ databases">
        <authorList>
            <consortium name="Wellcome Sanger Institute Data Sharing"/>
        </authorList>
    </citation>
    <scope>NUCLEOTIDE SEQUENCE [LARGE SCALE GENOMIC DNA]</scope>
</reference>
<accession>A0A672FXR2</accession>
<protein>
    <submittedName>
        <fullName evidence="11">ELKS/RAB6-interacting/CAST family member 2</fullName>
    </submittedName>
</protein>
<feature type="compositionally biased region" description="Basic and acidic residues" evidence="10">
    <location>
        <begin position="768"/>
        <end position="788"/>
    </location>
</feature>
<dbReference type="GO" id="GO:0007274">
    <property type="term" value="P:neuromuscular synaptic transmission"/>
    <property type="evidence" value="ECO:0007669"/>
    <property type="project" value="TreeGrafter"/>
</dbReference>
<evidence type="ECO:0000256" key="3">
    <source>
        <dbReference type="ARBA" id="ARBA00022553"/>
    </source>
</evidence>
<feature type="coiled-coil region" evidence="9">
    <location>
        <begin position="152"/>
        <end position="179"/>
    </location>
</feature>
<dbReference type="OMA" id="EEILEMX"/>
<organism evidence="11 12">
    <name type="scientific">Salarias fasciatus</name>
    <name type="common">Jewelled blenny</name>
    <name type="synonym">Blennius fasciatus</name>
    <dbReference type="NCBI Taxonomy" id="181472"/>
    <lineage>
        <taxon>Eukaryota</taxon>
        <taxon>Metazoa</taxon>
        <taxon>Chordata</taxon>
        <taxon>Craniata</taxon>
        <taxon>Vertebrata</taxon>
        <taxon>Euteleostomi</taxon>
        <taxon>Actinopterygii</taxon>
        <taxon>Neopterygii</taxon>
        <taxon>Teleostei</taxon>
        <taxon>Neoteleostei</taxon>
        <taxon>Acanthomorphata</taxon>
        <taxon>Ovalentaria</taxon>
        <taxon>Blenniimorphae</taxon>
        <taxon>Blenniiformes</taxon>
        <taxon>Blennioidei</taxon>
        <taxon>Blenniidae</taxon>
        <taxon>Salariinae</taxon>
        <taxon>Salarias</taxon>
    </lineage>
</organism>
<keyword evidence="7" id="KW-0966">Cell projection</keyword>
<dbReference type="GO" id="GO:0098882">
    <property type="term" value="F:structural constituent of presynaptic active zone"/>
    <property type="evidence" value="ECO:0007669"/>
    <property type="project" value="TreeGrafter"/>
</dbReference>
<name>A0A672FXR2_SALFA</name>
<feature type="compositionally biased region" description="Polar residues" evidence="10">
    <location>
        <begin position="841"/>
        <end position="850"/>
    </location>
</feature>
<dbReference type="AlphaFoldDB" id="A0A672FXR2"/>
<reference evidence="11" key="2">
    <citation type="submission" date="2025-08" db="UniProtKB">
        <authorList>
            <consortium name="Ensembl"/>
        </authorList>
    </citation>
    <scope>IDENTIFICATION</scope>
</reference>
<dbReference type="InParanoid" id="A0A672FXR2"/>
<feature type="region of interest" description="Disordered" evidence="10">
    <location>
        <begin position="768"/>
        <end position="820"/>
    </location>
</feature>
<dbReference type="Gene3D" id="1.10.287.1490">
    <property type="match status" value="1"/>
</dbReference>
<feature type="compositionally biased region" description="Low complexity" evidence="10">
    <location>
        <begin position="13"/>
        <end position="25"/>
    </location>
</feature>
<dbReference type="InterPro" id="IPR019323">
    <property type="entry name" value="ELKS/CAST"/>
</dbReference>
<evidence type="ECO:0000256" key="6">
    <source>
        <dbReference type="ARBA" id="ARBA00023212"/>
    </source>
</evidence>
<dbReference type="GO" id="GO:0030424">
    <property type="term" value="C:axon"/>
    <property type="evidence" value="ECO:0007669"/>
    <property type="project" value="UniProtKB-SubCell"/>
</dbReference>
<keyword evidence="5 9" id="KW-0175">Coiled coil</keyword>
<dbReference type="SUPFAM" id="SSF57997">
    <property type="entry name" value="Tropomyosin"/>
    <property type="match status" value="1"/>
</dbReference>
<evidence type="ECO:0000313" key="12">
    <source>
        <dbReference type="Proteomes" id="UP000472267"/>
    </source>
</evidence>
<evidence type="ECO:0000256" key="5">
    <source>
        <dbReference type="ARBA" id="ARBA00023054"/>
    </source>
</evidence>
<gene>
    <name evidence="11" type="primary">erc2</name>
</gene>
<dbReference type="GO" id="GO:0048167">
    <property type="term" value="P:regulation of synaptic plasticity"/>
    <property type="evidence" value="ECO:0007669"/>
    <property type="project" value="TreeGrafter"/>
</dbReference>
<comment type="subcellular location">
    <subcellularLocation>
        <location evidence="1">Cytoplasm</location>
        <location evidence="1">Cytoskeleton</location>
    </subcellularLocation>
    <subcellularLocation>
        <location evidence="8">Presynapse</location>
    </subcellularLocation>
</comment>
<evidence type="ECO:0000256" key="8">
    <source>
        <dbReference type="ARBA" id="ARBA00034106"/>
    </source>
</evidence>
<feature type="compositionally biased region" description="Basic and acidic residues" evidence="10">
    <location>
        <begin position="799"/>
        <end position="820"/>
    </location>
</feature>
<dbReference type="PANTHER" id="PTHR18861:SF3">
    <property type="entry name" value="ERC PROTEIN 2"/>
    <property type="match status" value="1"/>
</dbReference>
<reference evidence="11" key="3">
    <citation type="submission" date="2025-09" db="UniProtKB">
        <authorList>
            <consortium name="Ensembl"/>
        </authorList>
    </citation>
    <scope>IDENTIFICATION</scope>
</reference>
<feature type="region of interest" description="Disordered" evidence="10">
    <location>
        <begin position="835"/>
        <end position="858"/>
    </location>
</feature>
<feature type="region of interest" description="Disordered" evidence="10">
    <location>
        <begin position="1"/>
        <end position="45"/>
    </location>
</feature>
<feature type="coiled-coil region" evidence="9">
    <location>
        <begin position="238"/>
        <end position="291"/>
    </location>
</feature>
<dbReference type="Ensembl" id="ENSSFAT00005011875.1">
    <property type="protein sequence ID" value="ENSSFAP00005011393.1"/>
    <property type="gene ID" value="ENSSFAG00005006345.1"/>
</dbReference>
<keyword evidence="2" id="KW-0963">Cytoplasm</keyword>
<sequence length="940" mass="107403">MYGSARAVGHVESSPVRSPRLPRSPRLGHRRAHSGSGGGAGGKTLSMENIQSLNAAYATSGPMYLSDHEGVGSTATYPKGTMTLGRATSRAMYGGRVTAMGSSPNIASVGLPHADLLSYSDLGSLSMLHPHHHQGVPSALLRQAVRGSGGELLEMQAQLREMQRENEMLRRELDLKDSKLGSSTNSIKSFWSPELKKERIMRKEEAARTSILKEQMRVTHEENQLLDARRTKHLQMTIQALQDELRTQRDLNHLLQQESGNRSGSEHFTTIELTEENFRRLQAEHDRQAKELFLLRKTLEEMELRIETQKQTLGARDESIKKLLEMLQSKGLPPGPGRASEEEEQERARRIAEAEAQLGHLEVILDQKEKENIHLREELHRRNQLHQDPSKTKALQTIIEMKDTKIASLERNIRDLEDEIQMLKANGLLNTEDREEEIKQMEVYKNHSKFMKTKIDQLKQELSKKESELLALQTKLETLNNQNSDCKQHIEVLKESLTAKEQRAAILQTEVDALRLRLEEKESFLNKKTKQLQDLTEEKGTLAGEIRDMKDMLEVKERKINVLQKKIENLQEQLRDKDKQLGNLKDRVKSLQTDSSNTDTALATLEEALSEKERIIERLKDQREREDRERLEEVDSYKKENKDLKEKVNSLQIELTEKESSLIDLKEHASSLASSGLKKDSKLKSLEIAIEQKKEECSKLETQLQKVGVRLSKAHEVEQQSGSRGNPEYVDRVKLLEKEVSYYKDEANKAQTEVERLLDILREVETEKNDKDKKIAELERQGGKDSTKKGSNIKLGPQGDKKGLGGDPRKDGSIDGSHHLKLEELMNTLERTRQELDSTKQRLSSTQQSLQERDSHLTNMRQERRKQLEEILEMKQQALLAAISEKDANIALLELSTSNKKKTQEEVLGLKRDRDKLMHQLKQHVSTAAQWHTATIFHIV</sequence>
<keyword evidence="3" id="KW-0597">Phosphoprotein</keyword>
<evidence type="ECO:0000313" key="11">
    <source>
        <dbReference type="Ensembl" id="ENSSFAP00005011393.1"/>
    </source>
</evidence>
<evidence type="ECO:0000256" key="1">
    <source>
        <dbReference type="ARBA" id="ARBA00004245"/>
    </source>
</evidence>
<proteinExistence type="predicted"/>
<evidence type="ECO:0000256" key="4">
    <source>
        <dbReference type="ARBA" id="ARBA00023018"/>
    </source>
</evidence>
<evidence type="ECO:0000256" key="10">
    <source>
        <dbReference type="SAM" id="MobiDB-lite"/>
    </source>
</evidence>
<dbReference type="Proteomes" id="UP000472267">
    <property type="component" value="Chromosome 5"/>
</dbReference>
<evidence type="ECO:0000256" key="7">
    <source>
        <dbReference type="ARBA" id="ARBA00023273"/>
    </source>
</evidence>
<evidence type="ECO:0000256" key="2">
    <source>
        <dbReference type="ARBA" id="ARBA00022490"/>
    </source>
</evidence>
<evidence type="ECO:0000256" key="9">
    <source>
        <dbReference type="SAM" id="Coils"/>
    </source>
</evidence>
<keyword evidence="6" id="KW-0206">Cytoskeleton</keyword>
<keyword evidence="4" id="KW-0770">Synapse</keyword>
<keyword evidence="12" id="KW-1185">Reference proteome</keyword>